<dbReference type="Proteomes" id="UP000245683">
    <property type="component" value="Unassembled WGS sequence"/>
</dbReference>
<comment type="caution">
    <text evidence="1">The sequence shown here is derived from an EMBL/GenBank/DDBJ whole genome shotgun (WGS) entry which is preliminary data.</text>
</comment>
<name>A0A317KGT5_9ACTN</name>
<gene>
    <name evidence="1" type="ORF">DLJ46_03785</name>
</gene>
<accession>A0A317KGT5</accession>
<dbReference type="AlphaFoldDB" id="A0A317KGT5"/>
<dbReference type="EMBL" id="QGSV01000077">
    <property type="protein sequence ID" value="PWU52062.1"/>
    <property type="molecule type" value="Genomic_DNA"/>
</dbReference>
<reference evidence="2" key="1">
    <citation type="submission" date="2018-05" db="EMBL/GenBank/DDBJ databases">
        <title>Micromonospora globispora sp. nov. and Micromonospora rugosa sp. nov., isolated from marine sediment.</title>
        <authorList>
            <person name="Carro L."/>
            <person name="Aysel V."/>
            <person name="Cetin D."/>
            <person name="Igual J.M."/>
            <person name="Klenk H.-P."/>
            <person name="Trujillo M.E."/>
            <person name="Sahin N."/>
        </authorList>
    </citation>
    <scope>NUCLEOTIDE SEQUENCE [LARGE SCALE GENOMIC DNA]</scope>
    <source>
        <strain evidence="2">S2904</strain>
    </source>
</reference>
<protein>
    <submittedName>
        <fullName evidence="1">Uncharacterized protein</fullName>
    </submittedName>
</protein>
<proteinExistence type="predicted"/>
<organism evidence="1 2">
    <name type="scientific">Micromonospora globispora</name>
    <dbReference type="NCBI Taxonomy" id="1450148"/>
    <lineage>
        <taxon>Bacteria</taxon>
        <taxon>Bacillati</taxon>
        <taxon>Actinomycetota</taxon>
        <taxon>Actinomycetes</taxon>
        <taxon>Micromonosporales</taxon>
        <taxon>Micromonosporaceae</taxon>
        <taxon>Micromonospora</taxon>
    </lineage>
</organism>
<keyword evidence="2" id="KW-1185">Reference proteome</keyword>
<feature type="non-terminal residue" evidence="1">
    <location>
        <position position="78"/>
    </location>
</feature>
<evidence type="ECO:0000313" key="1">
    <source>
        <dbReference type="EMBL" id="PWU52062.1"/>
    </source>
</evidence>
<sequence length="78" mass="7261">MDGLTAPLDGRSVVDGPVCRAGPLTDPVPVGSDAGFGGFAADRPVTGAGAGGTAAAGDAVSVGVGAGAATVAPRRHPH</sequence>
<evidence type="ECO:0000313" key="2">
    <source>
        <dbReference type="Proteomes" id="UP000245683"/>
    </source>
</evidence>